<gene>
    <name evidence="1" type="ORF">BDY19DRAFT_998598</name>
</gene>
<dbReference type="EMBL" id="MU274967">
    <property type="protein sequence ID" value="KAI0083415.1"/>
    <property type="molecule type" value="Genomic_DNA"/>
</dbReference>
<protein>
    <submittedName>
        <fullName evidence="1">Uncharacterized protein</fullName>
    </submittedName>
</protein>
<name>A0ACB8TN88_9APHY</name>
<proteinExistence type="predicted"/>
<dbReference type="Proteomes" id="UP001055072">
    <property type="component" value="Unassembled WGS sequence"/>
</dbReference>
<sequence length="412" mass="46050">MRNYLPGFHVPRLNKTSDIPYIQHPPNMPPTNQDPYIGREECHSPHSSPPPINWDAIPAMPPPSVTPPLPSVLPTPPSSPPRATSVLAYADCADLEREIFGSESDEPSLASRPSSAASTGTLGTMDIEDVFGTPSDGTSSPLSPRSRADMDDFFGNIQGDNDSGNATVDDNSIHSDTDTESDQNTAVHYLGEDEIVPSPPPEGDPQFYLPRNPHYPPIIPHPRNLLPPFSIDRGFEPLSVRDSFIPKPLGTRNHPGNFTRSRTVPLPHHSHLLIRRQHMLIFEHLFIIAYSHSFNRYIVQLRLRAEANPALLQNHPEQYYVGPENIGNPFLFTIERLRLHQLLAYYEEYNRTVDDNALVSLCELADEVLSFRIHSSDSAVIIQQRLAGYYGPTYSMPHHPDEVAHQQAIQVQ</sequence>
<comment type="caution">
    <text evidence="1">The sequence shown here is derived from an EMBL/GenBank/DDBJ whole genome shotgun (WGS) entry which is preliminary data.</text>
</comment>
<keyword evidence="2" id="KW-1185">Reference proteome</keyword>
<evidence type="ECO:0000313" key="1">
    <source>
        <dbReference type="EMBL" id="KAI0083415.1"/>
    </source>
</evidence>
<evidence type="ECO:0000313" key="2">
    <source>
        <dbReference type="Proteomes" id="UP001055072"/>
    </source>
</evidence>
<accession>A0ACB8TN88</accession>
<organism evidence="1 2">
    <name type="scientific">Irpex rosettiformis</name>
    <dbReference type="NCBI Taxonomy" id="378272"/>
    <lineage>
        <taxon>Eukaryota</taxon>
        <taxon>Fungi</taxon>
        <taxon>Dikarya</taxon>
        <taxon>Basidiomycota</taxon>
        <taxon>Agaricomycotina</taxon>
        <taxon>Agaricomycetes</taxon>
        <taxon>Polyporales</taxon>
        <taxon>Irpicaceae</taxon>
        <taxon>Irpex</taxon>
    </lineage>
</organism>
<reference evidence="1" key="1">
    <citation type="journal article" date="2021" name="Environ. Microbiol.">
        <title>Gene family expansions and transcriptome signatures uncover fungal adaptations to wood decay.</title>
        <authorList>
            <person name="Hage H."/>
            <person name="Miyauchi S."/>
            <person name="Viragh M."/>
            <person name="Drula E."/>
            <person name="Min B."/>
            <person name="Chaduli D."/>
            <person name="Navarro D."/>
            <person name="Favel A."/>
            <person name="Norest M."/>
            <person name="Lesage-Meessen L."/>
            <person name="Balint B."/>
            <person name="Merenyi Z."/>
            <person name="de Eugenio L."/>
            <person name="Morin E."/>
            <person name="Martinez A.T."/>
            <person name="Baldrian P."/>
            <person name="Stursova M."/>
            <person name="Martinez M.J."/>
            <person name="Novotny C."/>
            <person name="Magnuson J.K."/>
            <person name="Spatafora J.W."/>
            <person name="Maurice S."/>
            <person name="Pangilinan J."/>
            <person name="Andreopoulos W."/>
            <person name="LaButti K."/>
            <person name="Hundley H."/>
            <person name="Na H."/>
            <person name="Kuo A."/>
            <person name="Barry K."/>
            <person name="Lipzen A."/>
            <person name="Henrissat B."/>
            <person name="Riley R."/>
            <person name="Ahrendt S."/>
            <person name="Nagy L.G."/>
            <person name="Grigoriev I.V."/>
            <person name="Martin F."/>
            <person name="Rosso M.N."/>
        </authorList>
    </citation>
    <scope>NUCLEOTIDE SEQUENCE</scope>
    <source>
        <strain evidence="1">CBS 384.51</strain>
    </source>
</reference>